<dbReference type="OrthoDB" id="6776738at2759"/>
<feature type="region of interest" description="Disordered" evidence="1">
    <location>
        <begin position="1304"/>
        <end position="1323"/>
    </location>
</feature>
<protein>
    <submittedName>
        <fullName evidence="2">Uncharacterized protein</fullName>
    </submittedName>
</protein>
<sequence>MSQTKMSQNQIARSILEDIAKGEFTNVLKSLMDNKIVIDTKYAVKVIICCCTACHANVNSPQKIVDEDMYNIMEHVLPFIKEPDETNIHQYYQALFHVVKIFTIKENIPLVLKSEKLFLPEFKKDELSIQTAGVYKNTVRLISNLLLSLSKSEKVRPEIVDIAMIISRLNRKIFPTAQYLEAVLFGMICLNYGKIDLNLCKNYILQSMRLANFDNYSNKSYENLLNLLDCIWTKALQTKHFKFLENLGVDFEDIFKDCQVIQYTELLHVFLFVVYLSPHTEKGEILRAKLGLDYLQKLLDHKLFESTCFMLEMKCSILGNYYLTNKEDWAKVDLKLQLEFYEVMYSFSGIMLTFKCCCNSSSNYYKWLIVLYNLYSLITISLRKSNPITDTFKKSCRMYFQKITEIHYRTQAVKCDKFKKYWSNYCKIVIFNLVALFNQRDIEMSTYFAKMFITDSLIFEKFNTTDHTFLQQTIEMLCTNLFSDNKFKLCLTLTALYNYLFNKKSEHIFNYWIKAKNALKEVEDVQKMTYVDALEKMQRYFPEFQVKIHLDNATKQRLLETELDSYTQKWRSKLPMMIVLKELEIVSSTDSIVDVALKAFGDCDSMAHKDLPKIIQSIIEKYEKKVKDEPCTISNIKLAHLYFLHFSYGFKNQIMENANDIEKALNVQDKLDEHNNVIDPLLKCDVVSIYERLQLDKYTKIIKYLNNSLKLLVTAISTNINKSCEYTGLYQLLLKLNFDFGLHMLSSGSVTALHYALKVAQKQKNIANIVEATSFIIGNLDPTKKSVINLIERSDKCLEELKKDKNMETKKIIINYLLSKCKCFMYHDHKLAFDFYKEADGMINKYPKDPLLKIVNIKLMLMKHKFIMFSCDMGIMDHKKEIISVLSKAVYLLNDADFSSQVPGKSHALIQKFEVYEELIKLYNELGMPRQVRCYGKYPLQLTQEMILPLRSVAFLSYLCISDIVTHNYDDCQVKINGIADILCLPKMAAVNSPMKPKVPVQNDGIDEVTYQMREIMLDAPVNVPNITLTSPSFISDKFKEPFFTRHQNSCACFYCTTTEYQKFVFVKTNLDILLNIYKNNLSLTKDHLQGALNLYELFKFQYTEHVEKSLTSECKDLASTFDHHYLDTYMDVLLNYSTFLALIKNKKEALNVNKKVLSTLYQKKIQYTCLYDKALKQRLEYISVKQQIEEKEELSDTQGETVENSTTPKSIKPAFLIDLNHKVKINKRLIVSQQIPFSLSPDGDPLESQLNNGIAIYYSPGKPKIKLNNESLEEDANFKPQCSKAAKSKVNYKCKALQAKKNSKCVSKSSSTKPTDKDKAGENVVHLRTKTKLLTEKLKSKTNQKNTENLADKDSLKEKKVIASADTARRSTRLNK</sequence>
<proteinExistence type="predicted"/>
<keyword evidence="3" id="KW-1185">Reference proteome</keyword>
<gene>
    <name evidence="2" type="ORF">MELIAE_LOCUS5361</name>
</gene>
<dbReference type="Proteomes" id="UP001154078">
    <property type="component" value="Chromosome 3"/>
</dbReference>
<feature type="compositionally biased region" description="Basic and acidic residues" evidence="1">
    <location>
        <begin position="1351"/>
        <end position="1362"/>
    </location>
</feature>
<evidence type="ECO:0000313" key="3">
    <source>
        <dbReference type="Proteomes" id="UP001154078"/>
    </source>
</evidence>
<name>A0A9P0AYL5_BRAAE</name>
<evidence type="ECO:0000313" key="2">
    <source>
        <dbReference type="EMBL" id="CAH0553351.1"/>
    </source>
</evidence>
<feature type="region of interest" description="Disordered" evidence="1">
    <location>
        <begin position="1336"/>
        <end position="1377"/>
    </location>
</feature>
<dbReference type="EMBL" id="OV121134">
    <property type="protein sequence ID" value="CAH0553351.1"/>
    <property type="molecule type" value="Genomic_DNA"/>
</dbReference>
<accession>A0A9P0AYL5</accession>
<evidence type="ECO:0000256" key="1">
    <source>
        <dbReference type="SAM" id="MobiDB-lite"/>
    </source>
</evidence>
<organism evidence="2 3">
    <name type="scientific">Brassicogethes aeneus</name>
    <name type="common">Rape pollen beetle</name>
    <name type="synonym">Meligethes aeneus</name>
    <dbReference type="NCBI Taxonomy" id="1431903"/>
    <lineage>
        <taxon>Eukaryota</taxon>
        <taxon>Metazoa</taxon>
        <taxon>Ecdysozoa</taxon>
        <taxon>Arthropoda</taxon>
        <taxon>Hexapoda</taxon>
        <taxon>Insecta</taxon>
        <taxon>Pterygota</taxon>
        <taxon>Neoptera</taxon>
        <taxon>Endopterygota</taxon>
        <taxon>Coleoptera</taxon>
        <taxon>Polyphaga</taxon>
        <taxon>Cucujiformia</taxon>
        <taxon>Nitidulidae</taxon>
        <taxon>Meligethinae</taxon>
        <taxon>Brassicogethes</taxon>
    </lineage>
</organism>
<reference evidence="2" key="1">
    <citation type="submission" date="2021-12" db="EMBL/GenBank/DDBJ databases">
        <authorList>
            <person name="King R."/>
        </authorList>
    </citation>
    <scope>NUCLEOTIDE SEQUENCE</scope>
</reference>
<feature type="compositionally biased region" description="Low complexity" evidence="1">
    <location>
        <begin position="1305"/>
        <end position="1314"/>
    </location>
</feature>